<dbReference type="Pfam" id="PF01717">
    <property type="entry name" value="Meth_synt_2"/>
    <property type="match status" value="1"/>
</dbReference>
<dbReference type="PANTHER" id="PTHR43844:SF1">
    <property type="entry name" value="METHIONINE SYNTHASE"/>
    <property type="match status" value="1"/>
</dbReference>
<accession>A0AAW6UXD4</accession>
<organism evidence="2 3">
    <name type="scientific">Acinetobacter terrestris</name>
    <dbReference type="NCBI Taxonomy" id="2529843"/>
    <lineage>
        <taxon>Bacteria</taxon>
        <taxon>Pseudomonadati</taxon>
        <taxon>Pseudomonadota</taxon>
        <taxon>Gammaproteobacteria</taxon>
        <taxon>Moraxellales</taxon>
        <taxon>Moraxellaceae</taxon>
        <taxon>Acinetobacter</taxon>
        <taxon>Acinetobacter Taxon 24</taxon>
    </lineage>
</organism>
<dbReference type="GO" id="GO:0003871">
    <property type="term" value="F:5-methyltetrahydropteroyltriglutamate-homocysteine S-methyltransferase activity"/>
    <property type="evidence" value="ECO:0007669"/>
    <property type="project" value="UniProtKB-EC"/>
</dbReference>
<sequence>MQSNTSKLAKAQYANNKVEHIGSFLRALKLKKARYDFADRVIYEETLRQVENAEIDNLIDIQLDLDCTVMTDGDFRRTWWHFDFLEQLKGIEGHKAREGVKYNNAITKTYNIRVNAKIDWSDEHTSLLDYRYLHRAIDGFATAKYCLPSPNMLLYPNVRNNRFYADRFNDYIDDIGQCYRKAIQTLYNEGCRYLQINDEFWAYLSDEGERAKELASGMDPKVLAMYGVEILNLALQDKPQDLFVALHIDRGNFSSSWLYQGSYDFVSAYIFEKLNNIDRFLLEFDTDRAGGFEPIAKLKNSQAEVFLGLVSSKVERVETYQEIAKRIHEASQYLPMEQLGLCLQSGFASTEEGNKVSYDTQWNKINLMNDLAKEFWP</sequence>
<dbReference type="EC" id="2.1.1.14" evidence="2"/>
<reference evidence="2" key="1">
    <citation type="submission" date="2023-04" db="EMBL/GenBank/DDBJ databases">
        <title>The environmental microbiomes in feedlot watering bowls are a reservoir of florfenicol resistance for bovine respiratory disease pathogens.</title>
        <authorList>
            <person name="Kos D.W."/>
            <person name="Ruzzini A.C."/>
            <person name="Schreiner B."/>
            <person name="Jelinski M.D."/>
        </authorList>
    </citation>
    <scope>NUCLEOTIDE SEQUENCE</scope>
    <source>
        <strain evidence="2">WB3</strain>
        <plasmid evidence="2">unnamed1</plasmid>
    </source>
</reference>
<geneLocation type="plasmid" evidence="2">
    <name>unnamed1</name>
</geneLocation>
<dbReference type="GO" id="GO:0032259">
    <property type="term" value="P:methylation"/>
    <property type="evidence" value="ECO:0007669"/>
    <property type="project" value="UniProtKB-KW"/>
</dbReference>
<protein>
    <submittedName>
        <fullName evidence="2">5-methyltetrahydropteroyltriglutamate--homocysteine S-methyltransferase</fullName>
        <ecNumber evidence="2">2.1.1.14</ecNumber>
    </submittedName>
</protein>
<dbReference type="Proteomes" id="UP001241935">
    <property type="component" value="Unassembled WGS sequence"/>
</dbReference>
<dbReference type="GO" id="GO:0009086">
    <property type="term" value="P:methionine biosynthetic process"/>
    <property type="evidence" value="ECO:0007669"/>
    <property type="project" value="InterPro"/>
</dbReference>
<proteinExistence type="predicted"/>
<keyword evidence="2" id="KW-0614">Plasmid</keyword>
<evidence type="ECO:0000313" key="2">
    <source>
        <dbReference type="EMBL" id="MDK1685236.1"/>
    </source>
</evidence>
<dbReference type="InterPro" id="IPR038071">
    <property type="entry name" value="UROD/MetE-like_sf"/>
</dbReference>
<keyword evidence="2" id="KW-0489">Methyltransferase</keyword>
<dbReference type="RefSeq" id="WP_131269219.1">
    <property type="nucleotide sequence ID" value="NZ_JASKNE010000005.1"/>
</dbReference>
<gene>
    <name evidence="2" type="ORF">QOR41_15795</name>
</gene>
<dbReference type="PANTHER" id="PTHR43844">
    <property type="entry name" value="METHIONINE SYNTHASE"/>
    <property type="match status" value="1"/>
</dbReference>
<feature type="domain" description="Cobalamin-independent methionine synthase MetE C-terminal/archaeal" evidence="1">
    <location>
        <begin position="21"/>
        <end position="342"/>
    </location>
</feature>
<dbReference type="GO" id="GO:0008270">
    <property type="term" value="F:zinc ion binding"/>
    <property type="evidence" value="ECO:0007669"/>
    <property type="project" value="InterPro"/>
</dbReference>
<dbReference type="InterPro" id="IPR002629">
    <property type="entry name" value="Met_Synth_C/arc"/>
</dbReference>
<keyword evidence="2" id="KW-0808">Transferase</keyword>
<comment type="caution">
    <text evidence="2">The sequence shown here is derived from an EMBL/GenBank/DDBJ whole genome shotgun (WGS) entry which is preliminary data.</text>
</comment>
<dbReference type="SUPFAM" id="SSF51726">
    <property type="entry name" value="UROD/MetE-like"/>
    <property type="match status" value="1"/>
</dbReference>
<dbReference type="AlphaFoldDB" id="A0AAW6UXD4"/>
<evidence type="ECO:0000313" key="3">
    <source>
        <dbReference type="Proteomes" id="UP001241935"/>
    </source>
</evidence>
<name>A0AAW6UXD4_9GAMM</name>
<dbReference type="EMBL" id="JASKNE010000005">
    <property type="protein sequence ID" value="MDK1685236.1"/>
    <property type="molecule type" value="Genomic_DNA"/>
</dbReference>
<dbReference type="NCBIfam" id="NF005085">
    <property type="entry name" value="PRK06520.1"/>
    <property type="match status" value="1"/>
</dbReference>
<evidence type="ECO:0000259" key="1">
    <source>
        <dbReference type="Pfam" id="PF01717"/>
    </source>
</evidence>
<dbReference type="CDD" id="cd03311">
    <property type="entry name" value="CIMS_C_terminal_like"/>
    <property type="match status" value="1"/>
</dbReference>
<dbReference type="Gene3D" id="3.20.20.210">
    <property type="match status" value="1"/>
</dbReference>